<dbReference type="Pfam" id="PF20148">
    <property type="entry name" value="DUF6531"/>
    <property type="match status" value="1"/>
</dbReference>
<protein>
    <recommendedName>
        <fullName evidence="1">DUF6531 domain-containing protein</fullName>
    </recommendedName>
</protein>
<evidence type="ECO:0000259" key="1">
    <source>
        <dbReference type="Pfam" id="PF20148"/>
    </source>
</evidence>
<evidence type="ECO:0000313" key="2">
    <source>
        <dbReference type="EMBL" id="RHC99916.1"/>
    </source>
</evidence>
<dbReference type="InterPro" id="IPR045351">
    <property type="entry name" value="DUF6531"/>
</dbReference>
<feature type="domain" description="DUF6531" evidence="1">
    <location>
        <begin position="174"/>
        <end position="240"/>
    </location>
</feature>
<dbReference type="Proteomes" id="UP000284472">
    <property type="component" value="Unassembled WGS sequence"/>
</dbReference>
<reference evidence="2 3" key="1">
    <citation type="submission" date="2018-08" db="EMBL/GenBank/DDBJ databases">
        <title>A genome reference for cultivated species of the human gut microbiota.</title>
        <authorList>
            <person name="Zou Y."/>
            <person name="Xue W."/>
            <person name="Luo G."/>
        </authorList>
    </citation>
    <scope>NUCLEOTIDE SEQUENCE [LARGE SCALE GENOMIC DNA]</scope>
    <source>
        <strain evidence="2 3">AM32-6</strain>
    </source>
</reference>
<comment type="caution">
    <text evidence="2">The sequence shown here is derived from an EMBL/GenBank/DDBJ whole genome shotgun (WGS) entry which is preliminary data.</text>
</comment>
<sequence>MKRVFQVSEITTLCNELKTLLNGCKTHISNMKTYAEQADEALAEVPGEVRHYGAVYSVSELRSALKTEKIEDALTKLENCRVRACELIPAADTDYAAQTRELMGVTKNLQTLLEEMEQFLIHTPLTTDYSAFKKAFEEVQARWNKVTENAEKVVEKLMANIKGAETICHAFSKDPVNLSTGNFIYDRTDLEVGGREPFVFRRFYNAINGREGVLGKDWNHNYEVHLEFTDGEAVLLREDG</sequence>
<gene>
    <name evidence="2" type="ORF">DW812_17570</name>
</gene>
<accession>A0A414CWK7</accession>
<dbReference type="EMBL" id="QSIR01000050">
    <property type="protein sequence ID" value="RHC99916.1"/>
    <property type="molecule type" value="Genomic_DNA"/>
</dbReference>
<dbReference type="AlphaFoldDB" id="A0A414CWK7"/>
<dbReference type="Gene3D" id="1.10.287.1490">
    <property type="match status" value="1"/>
</dbReference>
<feature type="non-terminal residue" evidence="2">
    <location>
        <position position="240"/>
    </location>
</feature>
<organism evidence="2 3">
    <name type="scientific">Mediterraneibacter gnavus</name>
    <name type="common">Ruminococcus gnavus</name>
    <dbReference type="NCBI Taxonomy" id="33038"/>
    <lineage>
        <taxon>Bacteria</taxon>
        <taxon>Bacillati</taxon>
        <taxon>Bacillota</taxon>
        <taxon>Clostridia</taxon>
        <taxon>Lachnospirales</taxon>
        <taxon>Lachnospiraceae</taxon>
        <taxon>Mediterraneibacter</taxon>
    </lineage>
</organism>
<name>A0A414CWK7_MEDGN</name>
<evidence type="ECO:0000313" key="3">
    <source>
        <dbReference type="Proteomes" id="UP000284472"/>
    </source>
</evidence>
<dbReference type="RefSeq" id="WP_147417096.1">
    <property type="nucleotide sequence ID" value="NZ_QSIR01000050.1"/>
</dbReference>
<proteinExistence type="predicted"/>